<dbReference type="Gene3D" id="1.10.10.60">
    <property type="entry name" value="Homeodomain-like"/>
    <property type="match status" value="2"/>
</dbReference>
<dbReference type="GO" id="GO:0003700">
    <property type="term" value="F:DNA-binding transcription factor activity"/>
    <property type="evidence" value="ECO:0007669"/>
    <property type="project" value="InterPro"/>
</dbReference>
<gene>
    <name evidence="5" type="ORF">ADIMK_1250</name>
</gene>
<dbReference type="eggNOG" id="COG2207">
    <property type="taxonomic scope" value="Bacteria"/>
</dbReference>
<dbReference type="STRING" id="1232683.ADIMK_1250"/>
<dbReference type="Pfam" id="PF06719">
    <property type="entry name" value="AraC_N"/>
    <property type="match status" value="1"/>
</dbReference>
<evidence type="ECO:0000259" key="4">
    <source>
        <dbReference type="PROSITE" id="PS01124"/>
    </source>
</evidence>
<comment type="caution">
    <text evidence="5">The sequence shown here is derived from an EMBL/GenBank/DDBJ whole genome shotgun (WGS) entry which is preliminary data.</text>
</comment>
<dbReference type="PANTHER" id="PTHR43436">
    <property type="entry name" value="ARAC-FAMILY TRANSCRIPTIONAL REGULATOR"/>
    <property type="match status" value="1"/>
</dbReference>
<organism evidence="5 6">
    <name type="scientific">Marinobacterium lacunae</name>
    <dbReference type="NCBI Taxonomy" id="1232683"/>
    <lineage>
        <taxon>Bacteria</taxon>
        <taxon>Pseudomonadati</taxon>
        <taxon>Pseudomonadota</taxon>
        <taxon>Gammaproteobacteria</taxon>
        <taxon>Oceanospirillales</taxon>
        <taxon>Oceanospirillaceae</taxon>
        <taxon>Marinobacterium</taxon>
    </lineage>
</organism>
<name>A0A081G1Z2_9GAMM</name>
<dbReference type="PANTHER" id="PTHR43436:SF2">
    <property type="entry name" value="ARAC_XYLS FAMILY TRANSCRIPTIONAL REGULATOR"/>
    <property type="match status" value="1"/>
</dbReference>
<keyword evidence="2" id="KW-0238">DNA-binding</keyword>
<feature type="domain" description="HTH araC/xylS-type" evidence="4">
    <location>
        <begin position="200"/>
        <end position="297"/>
    </location>
</feature>
<dbReference type="SMART" id="SM00342">
    <property type="entry name" value="HTH_ARAC"/>
    <property type="match status" value="1"/>
</dbReference>
<dbReference type="PRINTS" id="PR00032">
    <property type="entry name" value="HTHARAC"/>
</dbReference>
<evidence type="ECO:0000313" key="6">
    <source>
        <dbReference type="Proteomes" id="UP000028252"/>
    </source>
</evidence>
<keyword evidence="3" id="KW-0804">Transcription</keyword>
<evidence type="ECO:0000256" key="2">
    <source>
        <dbReference type="ARBA" id="ARBA00023125"/>
    </source>
</evidence>
<dbReference type="Proteomes" id="UP000028252">
    <property type="component" value="Unassembled WGS sequence"/>
</dbReference>
<dbReference type="Pfam" id="PF12833">
    <property type="entry name" value="HTH_18"/>
    <property type="match status" value="1"/>
</dbReference>
<dbReference type="PROSITE" id="PS01124">
    <property type="entry name" value="HTH_ARAC_FAMILY_2"/>
    <property type="match status" value="1"/>
</dbReference>
<dbReference type="EMBL" id="JMQN01000015">
    <property type="protein sequence ID" value="KEA64797.1"/>
    <property type="molecule type" value="Genomic_DNA"/>
</dbReference>
<evidence type="ECO:0000256" key="3">
    <source>
        <dbReference type="ARBA" id="ARBA00023163"/>
    </source>
</evidence>
<accession>A0A081G1Z2</accession>
<evidence type="ECO:0000256" key="1">
    <source>
        <dbReference type="ARBA" id="ARBA00023015"/>
    </source>
</evidence>
<keyword evidence="1" id="KW-0805">Transcription regulation</keyword>
<dbReference type="SUPFAM" id="SSF46689">
    <property type="entry name" value="Homeodomain-like"/>
    <property type="match status" value="2"/>
</dbReference>
<sequence length="297" mass="33277">MNAPALPPDPLSLADQIASLMAEDGVVESRIPGLVLMRSSTPTTRAPVIYQPSIYIVAQGEKRAYLGEQVYQYDALNYLVLPVPMPLEAEVIDASCEKPYFALRLVLDLALLGELLLEMDMPSAAGSETSMRGIYVAPMDGDLEDVLQRLMRCLQEEGEERSRVLGPLLIKEALYHLLRGPQGWQLHAFAQQHRHHHRIAQVLQLIQLSYEQTLEVSELADLANMSASSLHHHFKAVTGLSPIQYIKTVRLHQARRLMLHDRKGISDAAFKVGYASPSQFSREYKRLFGLAPSEDRL</sequence>
<dbReference type="InterPro" id="IPR009057">
    <property type="entry name" value="Homeodomain-like_sf"/>
</dbReference>
<dbReference type="PATRIC" id="fig|1232683.4.peg.1240"/>
<reference evidence="5 6" key="1">
    <citation type="submission" date="2014-04" db="EMBL/GenBank/DDBJ databases">
        <title>Marinobacterium kochiensis sp. nov., isolated from sediment sample collected from Kochi backwaters in Kerala, India.</title>
        <authorList>
            <person name="Singh A."/>
            <person name="Pinnaka A.K."/>
        </authorList>
    </citation>
    <scope>NUCLEOTIDE SEQUENCE [LARGE SCALE GENOMIC DNA]</scope>
    <source>
        <strain evidence="5 6">AK27</strain>
    </source>
</reference>
<dbReference type="AlphaFoldDB" id="A0A081G1Z2"/>
<proteinExistence type="predicted"/>
<protein>
    <submittedName>
        <fullName evidence="5">Transcriptional regulator, AraC family</fullName>
    </submittedName>
</protein>
<dbReference type="RefSeq" id="WP_051692557.1">
    <property type="nucleotide sequence ID" value="NZ_JMQN01000015.1"/>
</dbReference>
<dbReference type="InterPro" id="IPR020449">
    <property type="entry name" value="Tscrpt_reg_AraC-type_HTH"/>
</dbReference>
<keyword evidence="6" id="KW-1185">Reference proteome</keyword>
<dbReference type="GO" id="GO:0043565">
    <property type="term" value="F:sequence-specific DNA binding"/>
    <property type="evidence" value="ECO:0007669"/>
    <property type="project" value="InterPro"/>
</dbReference>
<dbReference type="InterPro" id="IPR018060">
    <property type="entry name" value="HTH_AraC"/>
</dbReference>
<dbReference type="InterPro" id="IPR018062">
    <property type="entry name" value="HTH_AraC-typ_CS"/>
</dbReference>
<dbReference type="InterPro" id="IPR009594">
    <property type="entry name" value="Tscrpt_reg_HTH_AraC_N"/>
</dbReference>
<dbReference type="PROSITE" id="PS00041">
    <property type="entry name" value="HTH_ARAC_FAMILY_1"/>
    <property type="match status" value="1"/>
</dbReference>
<evidence type="ECO:0000313" key="5">
    <source>
        <dbReference type="EMBL" id="KEA64797.1"/>
    </source>
</evidence>